<dbReference type="FunFam" id="1.10.238.10:FF:000001">
    <property type="entry name" value="Calmodulin 1"/>
    <property type="match status" value="1"/>
</dbReference>
<dbReference type="GeneID" id="63692003"/>
<evidence type="ECO:0000256" key="1">
    <source>
        <dbReference type="ARBA" id="ARBA00022737"/>
    </source>
</evidence>
<keyword evidence="2" id="KW-0106">Calcium</keyword>
<dbReference type="PROSITE" id="PS00018">
    <property type="entry name" value="EF_HAND_1"/>
    <property type="match status" value="1"/>
</dbReference>
<keyword evidence="5" id="KW-1185">Reference proteome</keyword>
<dbReference type="SMART" id="SM00054">
    <property type="entry name" value="EFh"/>
    <property type="match status" value="2"/>
</dbReference>
<gene>
    <name evidence="4" type="ORF">DACRYDRAFT_90062</name>
</gene>
<dbReference type="PANTHER" id="PTHR23049">
    <property type="entry name" value="MYOSIN REGULATORY LIGHT CHAIN 2"/>
    <property type="match status" value="1"/>
</dbReference>
<dbReference type="Gene3D" id="1.10.238.10">
    <property type="entry name" value="EF-hand"/>
    <property type="match status" value="2"/>
</dbReference>
<dbReference type="EMBL" id="JH795868">
    <property type="protein sequence ID" value="EJT99981.1"/>
    <property type="molecule type" value="Genomic_DNA"/>
</dbReference>
<dbReference type="STRING" id="1858805.M5G279"/>
<dbReference type="AlphaFoldDB" id="M5G279"/>
<dbReference type="Proteomes" id="UP000030653">
    <property type="component" value="Unassembled WGS sequence"/>
</dbReference>
<dbReference type="GO" id="GO:0005509">
    <property type="term" value="F:calcium ion binding"/>
    <property type="evidence" value="ECO:0007669"/>
    <property type="project" value="InterPro"/>
</dbReference>
<dbReference type="InterPro" id="IPR050403">
    <property type="entry name" value="Myosin_RLC"/>
</dbReference>
<dbReference type="InterPro" id="IPR018247">
    <property type="entry name" value="EF_Hand_1_Ca_BS"/>
</dbReference>
<accession>M5G279</accession>
<sequence>MASALSHGRPTTLQVAKGKRETSGVFSLFSPPQIQQFKEAFGLVDQDGDGVVDEADLKGILGSLGIPPTPELISGLLSARPGGPGQGAAGQSKGVNFTMFLTMMGERLVELDPEAELIEAFESFDENDSGWVKGSEIRKWLSSVGDKMDEREIDRLLKGPFTDRQGNFNYREWVKVLRVNTDPEQNSVSPIGF</sequence>
<evidence type="ECO:0000313" key="5">
    <source>
        <dbReference type="Proteomes" id="UP000030653"/>
    </source>
</evidence>
<dbReference type="SUPFAM" id="SSF47473">
    <property type="entry name" value="EF-hand"/>
    <property type="match status" value="1"/>
</dbReference>
<name>M5G279_DACPD</name>
<dbReference type="HOGENOM" id="CLU_061288_9_2_1"/>
<feature type="domain" description="EF-hand" evidence="3">
    <location>
        <begin position="112"/>
        <end position="147"/>
    </location>
</feature>
<protein>
    <submittedName>
        <fullName evidence="4">EF-hand</fullName>
    </submittedName>
</protein>
<keyword evidence="1" id="KW-0677">Repeat</keyword>
<dbReference type="RefSeq" id="XP_040626879.1">
    <property type="nucleotide sequence ID" value="XM_040776941.1"/>
</dbReference>
<dbReference type="InterPro" id="IPR011992">
    <property type="entry name" value="EF-hand-dom_pair"/>
</dbReference>
<evidence type="ECO:0000256" key="2">
    <source>
        <dbReference type="ARBA" id="ARBA00022837"/>
    </source>
</evidence>
<dbReference type="OrthoDB" id="429467at2759"/>
<organism evidence="4 5">
    <name type="scientific">Dacryopinax primogenitus (strain DJM 731)</name>
    <name type="common">Brown rot fungus</name>
    <dbReference type="NCBI Taxonomy" id="1858805"/>
    <lineage>
        <taxon>Eukaryota</taxon>
        <taxon>Fungi</taxon>
        <taxon>Dikarya</taxon>
        <taxon>Basidiomycota</taxon>
        <taxon>Agaricomycotina</taxon>
        <taxon>Dacrymycetes</taxon>
        <taxon>Dacrymycetales</taxon>
        <taxon>Dacrymycetaceae</taxon>
        <taxon>Dacryopinax</taxon>
    </lineage>
</organism>
<feature type="domain" description="EF-hand" evidence="3">
    <location>
        <begin position="32"/>
        <end position="67"/>
    </location>
</feature>
<dbReference type="PROSITE" id="PS50222">
    <property type="entry name" value="EF_HAND_2"/>
    <property type="match status" value="2"/>
</dbReference>
<evidence type="ECO:0000259" key="3">
    <source>
        <dbReference type="PROSITE" id="PS50222"/>
    </source>
</evidence>
<dbReference type="Pfam" id="PF13405">
    <property type="entry name" value="EF-hand_6"/>
    <property type="match status" value="1"/>
</dbReference>
<dbReference type="OMA" id="GVNFTMF"/>
<dbReference type="InterPro" id="IPR002048">
    <property type="entry name" value="EF_hand_dom"/>
</dbReference>
<reference evidence="4 5" key="1">
    <citation type="journal article" date="2012" name="Science">
        <title>The Paleozoic origin of enzymatic lignin decomposition reconstructed from 31 fungal genomes.</title>
        <authorList>
            <person name="Floudas D."/>
            <person name="Binder M."/>
            <person name="Riley R."/>
            <person name="Barry K."/>
            <person name="Blanchette R.A."/>
            <person name="Henrissat B."/>
            <person name="Martinez A.T."/>
            <person name="Otillar R."/>
            <person name="Spatafora J.W."/>
            <person name="Yadav J.S."/>
            <person name="Aerts A."/>
            <person name="Benoit I."/>
            <person name="Boyd A."/>
            <person name="Carlson A."/>
            <person name="Copeland A."/>
            <person name="Coutinho P.M."/>
            <person name="de Vries R.P."/>
            <person name="Ferreira P."/>
            <person name="Findley K."/>
            <person name="Foster B."/>
            <person name="Gaskell J."/>
            <person name="Glotzer D."/>
            <person name="Gorecki P."/>
            <person name="Heitman J."/>
            <person name="Hesse C."/>
            <person name="Hori C."/>
            <person name="Igarashi K."/>
            <person name="Jurgens J.A."/>
            <person name="Kallen N."/>
            <person name="Kersten P."/>
            <person name="Kohler A."/>
            <person name="Kuees U."/>
            <person name="Kumar T.K.A."/>
            <person name="Kuo A."/>
            <person name="LaButti K."/>
            <person name="Larrondo L.F."/>
            <person name="Lindquist E."/>
            <person name="Ling A."/>
            <person name="Lombard V."/>
            <person name="Lucas S."/>
            <person name="Lundell T."/>
            <person name="Martin R."/>
            <person name="McLaughlin D.J."/>
            <person name="Morgenstern I."/>
            <person name="Morin E."/>
            <person name="Murat C."/>
            <person name="Nagy L.G."/>
            <person name="Nolan M."/>
            <person name="Ohm R.A."/>
            <person name="Patyshakuliyeva A."/>
            <person name="Rokas A."/>
            <person name="Ruiz-Duenas F.J."/>
            <person name="Sabat G."/>
            <person name="Salamov A."/>
            <person name="Samejima M."/>
            <person name="Schmutz J."/>
            <person name="Slot J.C."/>
            <person name="St John F."/>
            <person name="Stenlid J."/>
            <person name="Sun H."/>
            <person name="Sun S."/>
            <person name="Syed K."/>
            <person name="Tsang A."/>
            <person name="Wiebenga A."/>
            <person name="Young D."/>
            <person name="Pisabarro A."/>
            <person name="Eastwood D.C."/>
            <person name="Martin F."/>
            <person name="Cullen D."/>
            <person name="Grigoriev I.V."/>
            <person name="Hibbett D.S."/>
        </authorList>
    </citation>
    <scope>NUCLEOTIDE SEQUENCE [LARGE SCALE GENOMIC DNA]</scope>
    <source>
        <strain evidence="4 5">DJM-731 SS1</strain>
    </source>
</reference>
<proteinExistence type="predicted"/>
<evidence type="ECO:0000313" key="4">
    <source>
        <dbReference type="EMBL" id="EJT99981.1"/>
    </source>
</evidence>